<sequence length="216" mass="22682">MINSFVQGLTGKAPEEIISPALQADLLANSNIDPARGNVDLQCVYKASRDGFSAVDFHNNCDGRGSGLVVLLTKSGKVFGGYNPIGWDSTDDYGNTNSAFLWYKKGADKAVKINVLSGGNAAIFDFATGGPQFGSSDLIVGPPKAAVMGGFAGPDMEDTTINAGSLRTATSTFGGAYETDNGWPRGNHNIVDVEVYCNGNIKPRSKSGGGFNLWPF</sequence>
<name>A0AAD3DAA6_9STRA</name>
<evidence type="ECO:0000259" key="1">
    <source>
        <dbReference type="PROSITE" id="PS51886"/>
    </source>
</evidence>
<comment type="caution">
    <text evidence="2">The sequence shown here is derived from an EMBL/GenBank/DDBJ whole genome shotgun (WGS) entry which is preliminary data.</text>
</comment>
<dbReference type="PROSITE" id="PS51886">
    <property type="entry name" value="TLDC"/>
    <property type="match status" value="1"/>
</dbReference>
<dbReference type="Pfam" id="PF07534">
    <property type="entry name" value="TLD"/>
    <property type="match status" value="1"/>
</dbReference>
<dbReference type="EMBL" id="BLLK01000069">
    <property type="protein sequence ID" value="GFH60713.1"/>
    <property type="molecule type" value="Genomic_DNA"/>
</dbReference>
<accession>A0AAD3DAA6</accession>
<gene>
    <name evidence="2" type="ORF">CTEN210_17189</name>
</gene>
<dbReference type="InterPro" id="IPR006571">
    <property type="entry name" value="TLDc_dom"/>
</dbReference>
<dbReference type="AlphaFoldDB" id="A0AAD3DAA6"/>
<evidence type="ECO:0000313" key="3">
    <source>
        <dbReference type="Proteomes" id="UP001054902"/>
    </source>
</evidence>
<proteinExistence type="predicted"/>
<feature type="domain" description="TLDc" evidence="1">
    <location>
        <begin position="16"/>
        <end position="162"/>
    </location>
</feature>
<keyword evidence="3" id="KW-1185">Reference proteome</keyword>
<dbReference type="Proteomes" id="UP001054902">
    <property type="component" value="Unassembled WGS sequence"/>
</dbReference>
<dbReference type="SMART" id="SM00584">
    <property type="entry name" value="TLDc"/>
    <property type="match status" value="1"/>
</dbReference>
<evidence type="ECO:0000313" key="2">
    <source>
        <dbReference type="EMBL" id="GFH60713.1"/>
    </source>
</evidence>
<reference evidence="2 3" key="1">
    <citation type="journal article" date="2021" name="Sci. Rep.">
        <title>The genome of the diatom Chaetoceros tenuissimus carries an ancient integrated fragment of an extant virus.</title>
        <authorList>
            <person name="Hongo Y."/>
            <person name="Kimura K."/>
            <person name="Takaki Y."/>
            <person name="Yoshida Y."/>
            <person name="Baba S."/>
            <person name="Kobayashi G."/>
            <person name="Nagasaki K."/>
            <person name="Hano T."/>
            <person name="Tomaru Y."/>
        </authorList>
    </citation>
    <scope>NUCLEOTIDE SEQUENCE [LARGE SCALE GENOMIC DNA]</scope>
    <source>
        <strain evidence="2 3">NIES-3715</strain>
    </source>
</reference>
<protein>
    <recommendedName>
        <fullName evidence="1">TLDc domain-containing protein</fullName>
    </recommendedName>
</protein>
<organism evidence="2 3">
    <name type="scientific">Chaetoceros tenuissimus</name>
    <dbReference type="NCBI Taxonomy" id="426638"/>
    <lineage>
        <taxon>Eukaryota</taxon>
        <taxon>Sar</taxon>
        <taxon>Stramenopiles</taxon>
        <taxon>Ochrophyta</taxon>
        <taxon>Bacillariophyta</taxon>
        <taxon>Coscinodiscophyceae</taxon>
        <taxon>Chaetocerotophycidae</taxon>
        <taxon>Chaetocerotales</taxon>
        <taxon>Chaetocerotaceae</taxon>
        <taxon>Chaetoceros</taxon>
    </lineage>
</organism>